<sequence>MAEVLATMVVRPLLSMAKEKASSYLLDRYKVMEGMEKQHEVLKRKLPAIERGRKHGLRQSGRWPTRRMTSSTSSSMRLCAAKPRRTATTRRLTWMMGNKIRMILRDLDVLITEMNAFRFKFKSQPPVSMKWRQTDASIPRDSVDISSESRAQEKKYLVDRLVAQATSKDLTVLPIVGIGGGGGGGLGKTTLARLVYHDPEVQKHFQLRLWVCVSNDFDVDSLADRIVKESDCKPKGNSALKQLQEAVSGKRYLLILDDVWNRAKHKWERLKSYLQHGGSGSSVLKTTRDLEVAKLMMGTSTTEEPYSLKGMDISSIKEIITGRAFSSPPEPPSNLLEMIGDVAKRCSGSPLAATALGSLLRTKTTVKEWEDVLSRSSICSEETDILPVLKLSYNGLPSHMRQCFAFCAMFPKDYVIDVEMLIQLWMANGFIPEKYGEHHEIIGKIFFVELAARSFFQDVNGIPFEFNRTKVSRVTCKIHDLMHDVAMDSMGKECANIGKKLSKIEDFPYAARHLFLSVGKPENLLNASLEKGSPAFQTLICDGYVKEDLKILSKYNSIRAIKINQGSFLRLKYLHHMRYLDLSRSGIEALPEDISILYHLQTLNLSYCHNLERLPKQLKYLTALRHLYTHKCPKLKSMPAGLEYLTSLQMLTCFVAGTDPGCNNVGELQNLDLGSKLELSQLENVTGADVAQAACLGNKEKLTEMELKWTNTDQEAQNNNHKEVVEGLKPHDGLKVPKFEAWLDTDVEQVEGPIFPEVEELEIRERGSLIALPKAASVIIESSGGVDTKCRSAFPALRKMRLSVLDMFDRWEVVEGILGEDVTFPRLEELNICKCKRLDALPKGSLLVKQSFGGIETVCRRSAFPALEIPNLPTSLKKLQIEWCSDIKSIFGQQEDTRLDRTANSPRHVTLPRRLSPSELGASLAISATPSKVVTRHRHRHRISLHSSTPLRSHSPATAMAAAAAVHSLMHLPAASKGPAPSPLSPPSPSPFLRLPAATRSRLPHLRSASPAAASDLTAFPDPSGILAPIDVDAATEAELRENGFRSTRRTKLVCTVGPATSSPDQLEALAVGGMNVARVNMCHGDREWHRGVIRAVRRLNEEKGFAVAVMMDTEGSEIHMGDLGGAASAKAEDGEVWTFSVRAFELPLPERTINVNYDGFTEDVRVGDELLVDGGMARFEVIEKLGPDVKCRCTDPGLLLPRANLTFWRDGSIVRERNAMLPTISSKDWLDIDFGIAEGVDFIAVSFVKSAESNASLYMISDIAVLAKIESIDSLKNLEEIIRASDGAMVARGDMGAQVPLEQVPSIQQKIVRLCRQLNKPVIVASQLLESMIEYPTPTRAEVADVSEAVRQRADALMLSGESAMGRYPEKALSVLRSVSIRIEKWWREEKRHEALELQGVSSSFSDKISEEICNSAAKMANGLGADAVFVFTKTGHMASLLSRCRPDCPVFAFTTSTSVRRRLNLQWGLIPFRLSFSDDMESNLNRTFSLLKARGMIQSGDLVIALSDMLQSIQETAETSMEGPPTNVSFGVSFSGDMASNLDRTLLPGMVQPGDLVGDGARRRAAAHPGDERTQRGQYLRVTGSLSGMRHGLD</sequence>
<dbReference type="GO" id="GO:0002758">
    <property type="term" value="P:innate immune response-activating signaling pathway"/>
    <property type="evidence" value="ECO:0007669"/>
    <property type="project" value="UniProtKB-ARBA"/>
</dbReference>
<dbReference type="Gene3D" id="3.80.10.10">
    <property type="entry name" value="Ribonuclease Inhibitor"/>
    <property type="match status" value="1"/>
</dbReference>
<dbReference type="GO" id="GO:0009570">
    <property type="term" value="C:chloroplast stroma"/>
    <property type="evidence" value="ECO:0007669"/>
    <property type="project" value="UniProtKB-ARBA"/>
</dbReference>
<dbReference type="Gene3D" id="2.40.33.10">
    <property type="entry name" value="PK beta-barrel domain-like"/>
    <property type="match status" value="1"/>
</dbReference>
<dbReference type="Gene3D" id="3.40.50.300">
    <property type="entry name" value="P-loop containing nucleotide triphosphate hydrolases"/>
    <property type="match status" value="1"/>
</dbReference>
<feature type="compositionally biased region" description="Low complexity" evidence="24">
    <location>
        <begin position="66"/>
        <end position="77"/>
    </location>
</feature>
<dbReference type="InterPro" id="IPR036388">
    <property type="entry name" value="WH-like_DNA-bd_sf"/>
</dbReference>
<keyword evidence="7" id="KW-0150">Chloroplast</keyword>
<keyword evidence="15" id="KW-0611">Plant defense</keyword>
<dbReference type="PRINTS" id="PR01050">
    <property type="entry name" value="PYRUVTKNASE"/>
</dbReference>
<dbReference type="FunFam" id="1.10.10.10:FF:000322">
    <property type="entry name" value="Probable disease resistance protein At1g63360"/>
    <property type="match status" value="1"/>
</dbReference>
<comment type="caution">
    <text evidence="30">The sequence shown here is derived from an EMBL/GenBank/DDBJ whole genome shotgun (WGS) entry which is preliminary data.</text>
</comment>
<keyword evidence="20 23" id="KW-0324">Glycolysis</keyword>
<keyword evidence="8" id="KW-0602">Photosynthesis</keyword>
<dbReference type="GO" id="GO:0009626">
    <property type="term" value="P:plant-type hypersensitive response"/>
    <property type="evidence" value="ECO:0007669"/>
    <property type="project" value="UniProtKB-ARBA"/>
</dbReference>
<keyword evidence="21" id="KW-0670">Pyruvate</keyword>
<evidence type="ECO:0000259" key="26">
    <source>
        <dbReference type="Pfam" id="PF00931"/>
    </source>
</evidence>
<keyword evidence="12" id="KW-0677">Repeat</keyword>
<evidence type="ECO:0000256" key="3">
    <source>
        <dbReference type="ARBA" id="ARBA00004229"/>
    </source>
</evidence>
<dbReference type="EC" id="2.7.1.40" evidence="6 23"/>
<evidence type="ECO:0000259" key="27">
    <source>
        <dbReference type="Pfam" id="PF02887"/>
    </source>
</evidence>
<keyword evidence="9" id="KW-0934">Plastid</keyword>
<evidence type="ECO:0000256" key="21">
    <source>
        <dbReference type="ARBA" id="ARBA00023317"/>
    </source>
</evidence>
<dbReference type="InterPro" id="IPR015813">
    <property type="entry name" value="Pyrv/PenolPyrv_kinase-like_dom"/>
</dbReference>
<evidence type="ECO:0000256" key="5">
    <source>
        <dbReference type="ARBA" id="ARBA00008663"/>
    </source>
</evidence>
<dbReference type="GO" id="GO:0043531">
    <property type="term" value="F:ADP binding"/>
    <property type="evidence" value="ECO:0007669"/>
    <property type="project" value="InterPro"/>
</dbReference>
<dbReference type="GO" id="GO:0000287">
    <property type="term" value="F:magnesium ion binding"/>
    <property type="evidence" value="ECO:0007669"/>
    <property type="project" value="InterPro"/>
</dbReference>
<dbReference type="SUPFAM" id="SSF51621">
    <property type="entry name" value="Phosphoenolpyruvate/pyruvate domain"/>
    <property type="match status" value="1"/>
</dbReference>
<dbReference type="Gene3D" id="1.10.8.430">
    <property type="entry name" value="Helical domain of apoptotic protease-activating factors"/>
    <property type="match status" value="1"/>
</dbReference>
<dbReference type="InterPro" id="IPR001697">
    <property type="entry name" value="Pyr_Knase"/>
</dbReference>
<dbReference type="EMBL" id="PQIB02000002">
    <property type="protein sequence ID" value="RLN36256.1"/>
    <property type="molecule type" value="Genomic_DNA"/>
</dbReference>
<dbReference type="SUPFAM" id="SSF52935">
    <property type="entry name" value="PK C-terminal domain-like"/>
    <property type="match status" value="1"/>
</dbReference>
<evidence type="ECO:0000256" key="15">
    <source>
        <dbReference type="ARBA" id="ARBA00022821"/>
    </source>
</evidence>
<evidence type="ECO:0000256" key="7">
    <source>
        <dbReference type="ARBA" id="ARBA00022528"/>
    </source>
</evidence>
<evidence type="ECO:0000256" key="23">
    <source>
        <dbReference type="RuleBase" id="RU000504"/>
    </source>
</evidence>
<evidence type="ECO:0000256" key="22">
    <source>
        <dbReference type="ARBA" id="ARBA00048152"/>
    </source>
</evidence>
<evidence type="ECO:0000256" key="24">
    <source>
        <dbReference type="SAM" id="MobiDB-lite"/>
    </source>
</evidence>
<evidence type="ECO:0000256" key="20">
    <source>
        <dbReference type="ARBA" id="ARBA00023152"/>
    </source>
</evidence>
<evidence type="ECO:0000256" key="11">
    <source>
        <dbReference type="ARBA" id="ARBA00022723"/>
    </source>
</evidence>
<comment type="catalytic activity">
    <reaction evidence="22 23">
        <text>pyruvate + ATP = phosphoenolpyruvate + ADP + H(+)</text>
        <dbReference type="Rhea" id="RHEA:18157"/>
        <dbReference type="ChEBI" id="CHEBI:15361"/>
        <dbReference type="ChEBI" id="CHEBI:15378"/>
        <dbReference type="ChEBI" id="CHEBI:30616"/>
        <dbReference type="ChEBI" id="CHEBI:58702"/>
        <dbReference type="ChEBI" id="CHEBI:456216"/>
        <dbReference type="EC" id="2.7.1.40"/>
    </reaction>
</comment>
<dbReference type="SUPFAM" id="SSF50800">
    <property type="entry name" value="PK beta-barrel domain-like"/>
    <property type="match status" value="1"/>
</dbReference>
<dbReference type="Pfam" id="PF23598">
    <property type="entry name" value="LRR_14"/>
    <property type="match status" value="1"/>
</dbReference>
<dbReference type="NCBIfam" id="TIGR01064">
    <property type="entry name" value="pyruv_kin"/>
    <property type="match status" value="1"/>
</dbReference>
<dbReference type="GO" id="GO:0004743">
    <property type="term" value="F:pyruvate kinase activity"/>
    <property type="evidence" value="ECO:0007669"/>
    <property type="project" value="UniProtKB-EC"/>
</dbReference>
<feature type="domain" description="Disease resistance protein winged helix" evidence="28">
    <location>
        <begin position="409"/>
        <end position="486"/>
    </location>
</feature>
<dbReference type="InterPro" id="IPR015795">
    <property type="entry name" value="Pyrv_Knase_C"/>
</dbReference>
<keyword evidence="17 23" id="KW-0460">Magnesium</keyword>
<organism evidence="30 31">
    <name type="scientific">Panicum miliaceum</name>
    <name type="common">Proso millet</name>
    <name type="synonym">Broomcorn millet</name>
    <dbReference type="NCBI Taxonomy" id="4540"/>
    <lineage>
        <taxon>Eukaryota</taxon>
        <taxon>Viridiplantae</taxon>
        <taxon>Streptophyta</taxon>
        <taxon>Embryophyta</taxon>
        <taxon>Tracheophyta</taxon>
        <taxon>Spermatophyta</taxon>
        <taxon>Magnoliopsida</taxon>
        <taxon>Liliopsida</taxon>
        <taxon>Poales</taxon>
        <taxon>Poaceae</taxon>
        <taxon>PACMAD clade</taxon>
        <taxon>Panicoideae</taxon>
        <taxon>Panicodae</taxon>
        <taxon>Paniceae</taxon>
        <taxon>Panicinae</taxon>
        <taxon>Panicum</taxon>
        <taxon>Panicum sect. Panicum</taxon>
    </lineage>
</organism>
<gene>
    <name evidence="30" type="ORF">C2845_PM03G21600</name>
</gene>
<dbReference type="Gene3D" id="3.20.20.60">
    <property type="entry name" value="Phosphoenolpyruvate-binding domains"/>
    <property type="match status" value="1"/>
</dbReference>
<dbReference type="Pfam" id="PF02887">
    <property type="entry name" value="PK_C"/>
    <property type="match status" value="1"/>
</dbReference>
<evidence type="ECO:0000256" key="6">
    <source>
        <dbReference type="ARBA" id="ARBA00012142"/>
    </source>
</evidence>
<dbReference type="OrthoDB" id="108365at2759"/>
<evidence type="ECO:0000313" key="31">
    <source>
        <dbReference type="Proteomes" id="UP000275267"/>
    </source>
</evidence>
<evidence type="ECO:0000256" key="12">
    <source>
        <dbReference type="ARBA" id="ARBA00022737"/>
    </source>
</evidence>
<reference evidence="31" key="1">
    <citation type="journal article" date="2019" name="Nat. Commun.">
        <title>The genome of broomcorn millet.</title>
        <authorList>
            <person name="Zou C."/>
            <person name="Miki D."/>
            <person name="Li D."/>
            <person name="Tang Q."/>
            <person name="Xiao L."/>
            <person name="Rajput S."/>
            <person name="Deng P."/>
            <person name="Jia W."/>
            <person name="Huang R."/>
            <person name="Zhang M."/>
            <person name="Sun Y."/>
            <person name="Hu J."/>
            <person name="Fu X."/>
            <person name="Schnable P.S."/>
            <person name="Li F."/>
            <person name="Zhang H."/>
            <person name="Feng B."/>
            <person name="Zhu X."/>
            <person name="Liu R."/>
            <person name="Schnable J.C."/>
            <person name="Zhu J.-K."/>
            <person name="Zhang H."/>
        </authorList>
    </citation>
    <scope>NUCLEOTIDE SEQUENCE [LARGE SCALE GENOMIC DNA]</scope>
</reference>
<evidence type="ECO:0000256" key="19">
    <source>
        <dbReference type="ARBA" id="ARBA00022958"/>
    </source>
</evidence>
<comment type="subcellular location">
    <subcellularLocation>
        <location evidence="3">Plastid</location>
        <location evidence="3">Chloroplast</location>
    </subcellularLocation>
</comment>
<keyword evidence="13" id="KW-0547">Nucleotide-binding</keyword>
<evidence type="ECO:0000256" key="2">
    <source>
        <dbReference type="ARBA" id="ARBA00001958"/>
    </source>
</evidence>
<dbReference type="InterPro" id="IPR042197">
    <property type="entry name" value="Apaf_helical"/>
</dbReference>
<feature type="region of interest" description="Disordered" evidence="24">
    <location>
        <begin position="54"/>
        <end position="82"/>
    </location>
</feature>
<comment type="cofactor">
    <cofactor evidence="2">
        <name>K(+)</name>
        <dbReference type="ChEBI" id="CHEBI:29103"/>
    </cofactor>
</comment>
<dbReference type="InterPro" id="IPR036918">
    <property type="entry name" value="Pyrv_Knase_C_sf"/>
</dbReference>
<evidence type="ECO:0000256" key="8">
    <source>
        <dbReference type="ARBA" id="ARBA00022531"/>
    </source>
</evidence>
<feature type="domain" description="Pyruvate kinase barrel" evidence="25">
    <location>
        <begin position="1049"/>
        <end position="1373"/>
    </location>
</feature>
<dbReference type="InterPro" id="IPR002182">
    <property type="entry name" value="NB-ARC"/>
</dbReference>
<keyword evidence="19" id="KW-0630">Potassium</keyword>
<comment type="similarity">
    <text evidence="5 23">Belongs to the pyruvate kinase family.</text>
</comment>
<dbReference type="Gene3D" id="3.40.1380.20">
    <property type="entry name" value="Pyruvate kinase, C-terminal domain"/>
    <property type="match status" value="1"/>
</dbReference>
<evidence type="ECO:0000259" key="25">
    <source>
        <dbReference type="Pfam" id="PF00224"/>
    </source>
</evidence>
<evidence type="ECO:0000256" key="1">
    <source>
        <dbReference type="ARBA" id="ARBA00001946"/>
    </source>
</evidence>
<dbReference type="SUPFAM" id="SSF52540">
    <property type="entry name" value="P-loop containing nucleoside triphosphate hydrolases"/>
    <property type="match status" value="1"/>
</dbReference>
<keyword evidence="18" id="KW-0809">Transit peptide</keyword>
<keyword evidence="11" id="KW-0479">Metal-binding</keyword>
<dbReference type="InterPro" id="IPR055414">
    <property type="entry name" value="LRR_R13L4/SHOC2-like"/>
</dbReference>
<evidence type="ECO:0000259" key="29">
    <source>
        <dbReference type="Pfam" id="PF23598"/>
    </source>
</evidence>
<evidence type="ECO:0000256" key="10">
    <source>
        <dbReference type="ARBA" id="ARBA00022679"/>
    </source>
</evidence>
<dbReference type="GO" id="GO:0005524">
    <property type="term" value="F:ATP binding"/>
    <property type="evidence" value="ECO:0007669"/>
    <property type="project" value="UniProtKB-KW"/>
</dbReference>
<evidence type="ECO:0000256" key="17">
    <source>
        <dbReference type="ARBA" id="ARBA00022842"/>
    </source>
</evidence>
<evidence type="ECO:0000256" key="4">
    <source>
        <dbReference type="ARBA" id="ARBA00004997"/>
    </source>
</evidence>
<dbReference type="Pfam" id="PF00931">
    <property type="entry name" value="NB-ARC"/>
    <property type="match status" value="1"/>
</dbReference>
<keyword evidence="16" id="KW-0067">ATP-binding</keyword>
<dbReference type="InterPro" id="IPR011037">
    <property type="entry name" value="Pyrv_Knase-like_insert_dom_sf"/>
</dbReference>
<dbReference type="InterPro" id="IPR040442">
    <property type="entry name" value="Pyrv_kinase-like_dom_sf"/>
</dbReference>
<dbReference type="GO" id="GO:0030955">
    <property type="term" value="F:potassium ion binding"/>
    <property type="evidence" value="ECO:0007669"/>
    <property type="project" value="InterPro"/>
</dbReference>
<dbReference type="FunFam" id="3.20.20.60:FF:000025">
    <property type="entry name" value="Pyruvate kinase"/>
    <property type="match status" value="1"/>
</dbReference>
<proteinExistence type="inferred from homology"/>
<keyword evidence="31" id="KW-1185">Reference proteome</keyword>
<protein>
    <recommendedName>
        <fullName evidence="6 23">Pyruvate kinase</fullName>
        <ecNumber evidence="6 23">2.7.1.40</ecNumber>
    </recommendedName>
</protein>
<dbReference type="UniPathway" id="UPA00109">
    <property type="reaction ID" value="UER00188"/>
</dbReference>
<comment type="pathway">
    <text evidence="4 23">Carbohydrate degradation; glycolysis; pyruvate from D-glyceraldehyde 3-phosphate: step 5/5.</text>
</comment>
<evidence type="ECO:0000256" key="18">
    <source>
        <dbReference type="ARBA" id="ARBA00022946"/>
    </source>
</evidence>
<dbReference type="Pfam" id="PF23559">
    <property type="entry name" value="WHD_DRP"/>
    <property type="match status" value="1"/>
</dbReference>
<evidence type="ECO:0000256" key="16">
    <source>
        <dbReference type="ARBA" id="ARBA00022840"/>
    </source>
</evidence>
<dbReference type="GO" id="GO:0042742">
    <property type="term" value="P:defense response to bacterium"/>
    <property type="evidence" value="ECO:0007669"/>
    <property type="project" value="UniProtKB-ARBA"/>
</dbReference>
<dbReference type="InterPro" id="IPR027417">
    <property type="entry name" value="P-loop_NTPase"/>
</dbReference>
<dbReference type="FunFam" id="3.40.1380.20:FF:000010">
    <property type="entry name" value="Pyruvate kinase"/>
    <property type="match status" value="1"/>
</dbReference>
<dbReference type="Gene3D" id="1.10.10.10">
    <property type="entry name" value="Winged helix-like DNA-binding domain superfamily/Winged helix DNA-binding domain"/>
    <property type="match status" value="1"/>
</dbReference>
<dbReference type="Pfam" id="PF00224">
    <property type="entry name" value="PK"/>
    <property type="match status" value="1"/>
</dbReference>
<dbReference type="InterPro" id="IPR015793">
    <property type="entry name" value="Pyrv_Knase_brl"/>
</dbReference>
<evidence type="ECO:0000256" key="13">
    <source>
        <dbReference type="ARBA" id="ARBA00022741"/>
    </source>
</evidence>
<dbReference type="STRING" id="4540.A0A3L6THP3"/>
<dbReference type="Proteomes" id="UP000275267">
    <property type="component" value="Unassembled WGS sequence"/>
</dbReference>
<dbReference type="SUPFAM" id="SSF52058">
    <property type="entry name" value="L domain-like"/>
    <property type="match status" value="1"/>
</dbReference>
<name>A0A3L6THP3_PANMI</name>
<dbReference type="InterPro" id="IPR015806">
    <property type="entry name" value="Pyrv_Knase_insert_dom_sf"/>
</dbReference>
<feature type="domain" description="NB-ARC" evidence="26">
    <location>
        <begin position="159"/>
        <end position="309"/>
    </location>
</feature>
<accession>A0A3L6THP3</accession>
<keyword evidence="10 23" id="KW-0808">Transferase</keyword>
<dbReference type="InterPro" id="IPR032675">
    <property type="entry name" value="LRR_dom_sf"/>
</dbReference>
<keyword evidence="14 23" id="KW-0418">Kinase</keyword>
<dbReference type="InterPro" id="IPR058922">
    <property type="entry name" value="WHD_DRP"/>
</dbReference>
<feature type="domain" description="Disease resistance R13L4/SHOC-2-like LRR" evidence="29">
    <location>
        <begin position="567"/>
        <end position="882"/>
    </location>
</feature>
<evidence type="ECO:0000259" key="28">
    <source>
        <dbReference type="Pfam" id="PF23559"/>
    </source>
</evidence>
<evidence type="ECO:0000256" key="9">
    <source>
        <dbReference type="ARBA" id="ARBA00022640"/>
    </source>
</evidence>
<evidence type="ECO:0000313" key="30">
    <source>
        <dbReference type="EMBL" id="RLN36256.1"/>
    </source>
</evidence>
<comment type="cofactor">
    <cofactor evidence="1">
        <name>Mg(2+)</name>
        <dbReference type="ChEBI" id="CHEBI:18420"/>
    </cofactor>
</comment>
<dbReference type="FunFam" id="2.40.33.10:FF:000005">
    <property type="entry name" value="Pyruvate kinase"/>
    <property type="match status" value="1"/>
</dbReference>
<evidence type="ECO:0000256" key="14">
    <source>
        <dbReference type="ARBA" id="ARBA00022777"/>
    </source>
</evidence>
<feature type="domain" description="Pyruvate kinase C-terminal" evidence="27">
    <location>
        <begin position="1412"/>
        <end position="1519"/>
    </location>
</feature>
<dbReference type="PANTHER" id="PTHR11817">
    <property type="entry name" value="PYRUVATE KINASE"/>
    <property type="match status" value="1"/>
</dbReference>
<dbReference type="InterPro" id="IPR018209">
    <property type="entry name" value="Pyrv_Knase_AS"/>
</dbReference>
<dbReference type="PROSITE" id="PS00110">
    <property type="entry name" value="PYRUVATE_KINASE"/>
    <property type="match status" value="1"/>
</dbReference>
<dbReference type="GO" id="GO:0016301">
    <property type="term" value="F:kinase activity"/>
    <property type="evidence" value="ECO:0007669"/>
    <property type="project" value="UniProtKB-KW"/>
</dbReference>
<dbReference type="GO" id="GO:0015979">
    <property type="term" value="P:photosynthesis"/>
    <property type="evidence" value="ECO:0007669"/>
    <property type="project" value="UniProtKB-KW"/>
</dbReference>